<name>A0A8S5U741_9CAUD</name>
<accession>A0A8S5U741</accession>
<proteinExistence type="predicted"/>
<protein>
    <submittedName>
        <fullName evidence="1">Uncharacterized protein</fullName>
    </submittedName>
</protein>
<organism evidence="1">
    <name type="scientific">Podoviridae sp. cthau23</name>
    <dbReference type="NCBI Taxonomy" id="2825268"/>
    <lineage>
        <taxon>Viruses</taxon>
        <taxon>Duplodnaviria</taxon>
        <taxon>Heunggongvirae</taxon>
        <taxon>Uroviricota</taxon>
        <taxon>Caudoviricetes</taxon>
    </lineage>
</organism>
<dbReference type="EMBL" id="BK016024">
    <property type="protein sequence ID" value="DAF90287.1"/>
    <property type="molecule type" value="Genomic_DNA"/>
</dbReference>
<sequence>MVRVRSPLVSAVRDGYWVKERGEVTHLSLVLFYCF</sequence>
<evidence type="ECO:0000313" key="1">
    <source>
        <dbReference type="EMBL" id="DAF90287.1"/>
    </source>
</evidence>
<reference evidence="1" key="1">
    <citation type="journal article" date="2021" name="Proc. Natl. Acad. Sci. U.S.A.">
        <title>A Catalog of Tens of Thousands of Viruses from Human Metagenomes Reveals Hidden Associations with Chronic Diseases.</title>
        <authorList>
            <person name="Tisza M.J."/>
            <person name="Buck C.B."/>
        </authorList>
    </citation>
    <scope>NUCLEOTIDE SEQUENCE</scope>
    <source>
        <strain evidence="1">Cthau23</strain>
    </source>
</reference>